<proteinExistence type="predicted"/>
<accession>A0AAD7H685</accession>
<reference evidence="1" key="1">
    <citation type="submission" date="2023-03" db="EMBL/GenBank/DDBJ databases">
        <title>Massive genome expansion in bonnet fungi (Mycena s.s.) driven by repeated elements and novel gene families across ecological guilds.</title>
        <authorList>
            <consortium name="Lawrence Berkeley National Laboratory"/>
            <person name="Harder C.B."/>
            <person name="Miyauchi S."/>
            <person name="Viragh M."/>
            <person name="Kuo A."/>
            <person name="Thoen E."/>
            <person name="Andreopoulos B."/>
            <person name="Lu D."/>
            <person name="Skrede I."/>
            <person name="Drula E."/>
            <person name="Henrissat B."/>
            <person name="Morin E."/>
            <person name="Kohler A."/>
            <person name="Barry K."/>
            <person name="LaButti K."/>
            <person name="Morin E."/>
            <person name="Salamov A."/>
            <person name="Lipzen A."/>
            <person name="Mereny Z."/>
            <person name="Hegedus B."/>
            <person name="Baldrian P."/>
            <person name="Stursova M."/>
            <person name="Weitz H."/>
            <person name="Taylor A."/>
            <person name="Grigoriev I.V."/>
            <person name="Nagy L.G."/>
            <person name="Martin F."/>
            <person name="Kauserud H."/>
        </authorList>
    </citation>
    <scope>NUCLEOTIDE SEQUENCE</scope>
    <source>
        <strain evidence="1">CBHHK182m</strain>
    </source>
</reference>
<protein>
    <submittedName>
        <fullName evidence="1">Uncharacterized protein</fullName>
    </submittedName>
</protein>
<evidence type="ECO:0000313" key="1">
    <source>
        <dbReference type="EMBL" id="KAJ7713433.1"/>
    </source>
</evidence>
<sequence length="186" mass="21170">MDHLALAPELVAECIEHLHESLPDLVSCALVTRAWVYPAQVHLFRALTILGKAFSRPPFGMKFLRLPHLRTLMKDSPHLIPHIRRLTIWLSNEDLATLAEMANFPFTHLEYLHSRHIGSLLRPPVLALQQFISLDTLRTLKLDTGRILDPTVLVEIWSLFPSPLLKRLEFDIPATFEPSPSSDSAF</sequence>
<keyword evidence="2" id="KW-1185">Reference proteome</keyword>
<organism evidence="1 2">
    <name type="scientific">Mycena metata</name>
    <dbReference type="NCBI Taxonomy" id="1033252"/>
    <lineage>
        <taxon>Eukaryota</taxon>
        <taxon>Fungi</taxon>
        <taxon>Dikarya</taxon>
        <taxon>Basidiomycota</taxon>
        <taxon>Agaricomycotina</taxon>
        <taxon>Agaricomycetes</taxon>
        <taxon>Agaricomycetidae</taxon>
        <taxon>Agaricales</taxon>
        <taxon>Marasmiineae</taxon>
        <taxon>Mycenaceae</taxon>
        <taxon>Mycena</taxon>
    </lineage>
</organism>
<dbReference type="AlphaFoldDB" id="A0AAD7H685"/>
<evidence type="ECO:0000313" key="2">
    <source>
        <dbReference type="Proteomes" id="UP001215598"/>
    </source>
</evidence>
<gene>
    <name evidence="1" type="ORF">B0H16DRAFT_543570</name>
</gene>
<comment type="caution">
    <text evidence="1">The sequence shown here is derived from an EMBL/GenBank/DDBJ whole genome shotgun (WGS) entry which is preliminary data.</text>
</comment>
<name>A0AAD7H685_9AGAR</name>
<dbReference type="EMBL" id="JARKIB010000343">
    <property type="protein sequence ID" value="KAJ7713433.1"/>
    <property type="molecule type" value="Genomic_DNA"/>
</dbReference>
<dbReference type="Proteomes" id="UP001215598">
    <property type="component" value="Unassembled WGS sequence"/>
</dbReference>